<evidence type="ECO:0000256" key="1">
    <source>
        <dbReference type="SAM" id="MobiDB-lite"/>
    </source>
</evidence>
<dbReference type="RefSeq" id="XP_004988957.1">
    <property type="nucleotide sequence ID" value="XM_004988900.1"/>
</dbReference>
<dbReference type="EMBL" id="GL832986">
    <property type="protein sequence ID" value="EGD79476.1"/>
    <property type="molecule type" value="Genomic_DNA"/>
</dbReference>
<feature type="compositionally biased region" description="Acidic residues" evidence="1">
    <location>
        <begin position="491"/>
        <end position="500"/>
    </location>
</feature>
<reference evidence="2" key="1">
    <citation type="submission" date="2009-08" db="EMBL/GenBank/DDBJ databases">
        <title>Annotation of Salpingoeca rosetta.</title>
        <authorList>
            <consortium name="The Broad Institute Genome Sequencing Platform"/>
            <person name="Russ C."/>
            <person name="Cuomo C."/>
            <person name="Burger G."/>
            <person name="Gray M.W."/>
            <person name="Holland P.W.H."/>
            <person name="King N."/>
            <person name="Lang F.B.F."/>
            <person name="Roger A.J."/>
            <person name="Ruiz-Trillo I."/>
            <person name="Young S.K."/>
            <person name="Zeng Q."/>
            <person name="Gargeya S."/>
            <person name="Alvarado L."/>
            <person name="Berlin A."/>
            <person name="Chapman S.B."/>
            <person name="Chen Z."/>
            <person name="Freedman E."/>
            <person name="Gellesch M."/>
            <person name="Goldberg J."/>
            <person name="Griggs A."/>
            <person name="Gujja S."/>
            <person name="Heilman E."/>
            <person name="Heiman D."/>
            <person name="Howarth C."/>
            <person name="Mehta T."/>
            <person name="Neiman D."/>
            <person name="Pearson M."/>
            <person name="Roberts A."/>
            <person name="Saif S."/>
            <person name="Shea T."/>
            <person name="Shenoy N."/>
            <person name="Sisk P."/>
            <person name="Stolte C."/>
            <person name="Sykes S."/>
            <person name="White J."/>
            <person name="Yandava C."/>
            <person name="Haas B."/>
            <person name="Nusbaum C."/>
            <person name="Birren B."/>
        </authorList>
    </citation>
    <scope>NUCLEOTIDE SEQUENCE [LARGE SCALE GENOMIC DNA]</scope>
    <source>
        <strain evidence="2">ATCC 50818</strain>
    </source>
</reference>
<dbReference type="Proteomes" id="UP000007799">
    <property type="component" value="Unassembled WGS sequence"/>
</dbReference>
<dbReference type="AlphaFoldDB" id="F2UPC1"/>
<proteinExistence type="predicted"/>
<organism evidence="3">
    <name type="scientific">Salpingoeca rosetta (strain ATCC 50818 / BSB-021)</name>
    <dbReference type="NCBI Taxonomy" id="946362"/>
    <lineage>
        <taxon>Eukaryota</taxon>
        <taxon>Choanoflagellata</taxon>
        <taxon>Craspedida</taxon>
        <taxon>Salpingoecidae</taxon>
        <taxon>Salpingoeca</taxon>
    </lineage>
</organism>
<feature type="compositionally biased region" description="Low complexity" evidence="1">
    <location>
        <begin position="428"/>
        <end position="437"/>
    </location>
</feature>
<accession>F2UPC1</accession>
<dbReference type="GeneID" id="16069499"/>
<feature type="region of interest" description="Disordered" evidence="1">
    <location>
        <begin position="396"/>
        <end position="523"/>
    </location>
</feature>
<sequence>MDQQLQRQHKERKKPRDRRSILRKTCAVLESLRLGSNMENELWALETLASMRFDGTEPQYEVGAIRLLSSVLNAVVRYRHKSFMVTAGLRVIAAVIQHPVFFERAGQTELLRTLRTLEGTLVEGLDTQPEVQACLCTMLCAAQCLFCDGYSNKIIRDLAFKALQNVPDNTEVRDPAVRAISMCVRQSKVPLDEDDVLILVQHLIDCGRQDQAVVYDTLHILHVQMELGVHHDLLANRAVWVVMNKMDVGSPFNASMYLGMSLMRLACKTKSDHTRAELARYALVAIDNFFNGDGRGLDEHVQMLACDVLRQLFKHSGWLPRRPLAVIARVVTFMRRNLDRPDIASIGWRTLAAFARSGGHLPRMLVGYHFHKTALQVLDNINSSGGTIVIGEILDPEEADTGDGDGDGVVVDGDASAGDHGDNGAEGAGSATKSGKASAKESGDADDALANDSDDQAEADNGTGEQAQGGDVPTDERDADVAIEGEKAEVEETEDQEAEPEQQQQQQQQQPSQQPQDEEEEEVPLTAIGRQVSRMGPHDSLVSLHEGERTQEAGVADMQSSTYEGGIVDLSVIRVVDNQFASREAMFNEDQFVLVLQTPSNLGAEACELLTALSVDSECCNYLFTCSAQHLLLALLEKTPCTQDTYPFLSNALKMLSTMFIHVPNARRWLHLAGVKGHKRRFAALLRDVLQVAWPDPDIPCSAACMCEVLCTEPDASLETASPAMDAVSMVLVAMTKVVIAVDHPDLLPALSNCLLNMMRTQQAGKRSFEHHDIYTLQTTVSDICDIKNATGLGGAYATALGHIVNTMAVLADYNQDGQLCVYVQCNTAGKLADVCGLVQHGVPVTESTRTSAEMLREKIHDYMSKQADEHTAKKRLTLMKRRGGRPNTFQTRPQGTPLKIVDRDTYRSPYFLSR</sequence>
<dbReference type="InterPro" id="IPR016024">
    <property type="entry name" value="ARM-type_fold"/>
</dbReference>
<gene>
    <name evidence="2" type="ORF">PTSG_10041</name>
</gene>
<feature type="compositionally biased region" description="Low complexity" evidence="1">
    <location>
        <begin position="501"/>
        <end position="515"/>
    </location>
</feature>
<evidence type="ECO:0000313" key="3">
    <source>
        <dbReference type="Proteomes" id="UP000007799"/>
    </source>
</evidence>
<protein>
    <submittedName>
        <fullName evidence="2">Uncharacterized protein</fullName>
    </submittedName>
</protein>
<dbReference type="KEGG" id="sre:PTSG_10041"/>
<feature type="compositionally biased region" description="Acidic residues" evidence="1">
    <location>
        <begin position="396"/>
        <end position="406"/>
    </location>
</feature>
<name>F2UPC1_SALR5</name>
<dbReference type="InParanoid" id="F2UPC1"/>
<feature type="compositionally biased region" description="Acidic residues" evidence="1">
    <location>
        <begin position="444"/>
        <end position="458"/>
    </location>
</feature>
<dbReference type="SUPFAM" id="SSF48371">
    <property type="entry name" value="ARM repeat"/>
    <property type="match status" value="1"/>
</dbReference>
<evidence type="ECO:0000313" key="2">
    <source>
        <dbReference type="EMBL" id="EGD79476.1"/>
    </source>
</evidence>
<feature type="compositionally biased region" description="Basic and acidic residues" evidence="1">
    <location>
        <begin position="474"/>
        <end position="490"/>
    </location>
</feature>
<keyword evidence="3" id="KW-1185">Reference proteome</keyword>